<dbReference type="InterPro" id="IPR002850">
    <property type="entry name" value="PIN_toxin-like"/>
</dbReference>
<dbReference type="EMBL" id="LBZM01000023">
    <property type="protein sequence ID" value="KKR71620.1"/>
    <property type="molecule type" value="Genomic_DNA"/>
</dbReference>
<dbReference type="Gene3D" id="3.40.50.1010">
    <property type="entry name" value="5'-nuclease"/>
    <property type="match status" value="1"/>
</dbReference>
<evidence type="ECO:0000313" key="3">
    <source>
        <dbReference type="Proteomes" id="UP000034664"/>
    </source>
</evidence>
<dbReference type="NCBIfam" id="TIGR00305">
    <property type="entry name" value="putative toxin-antitoxin system toxin component, PIN family"/>
    <property type="match status" value="1"/>
</dbReference>
<dbReference type="PANTHER" id="PTHR34610:SF3">
    <property type="entry name" value="SSL7007 PROTEIN"/>
    <property type="match status" value="1"/>
</dbReference>
<dbReference type="PANTHER" id="PTHR34610">
    <property type="entry name" value="SSL7007 PROTEIN"/>
    <property type="match status" value="1"/>
</dbReference>
<name>A0A0G0VHZ7_9BACT</name>
<dbReference type="Proteomes" id="UP000034664">
    <property type="component" value="Unassembled WGS sequence"/>
</dbReference>
<evidence type="ECO:0000259" key="1">
    <source>
        <dbReference type="SMART" id="SM00670"/>
    </source>
</evidence>
<protein>
    <recommendedName>
        <fullName evidence="1">PIN domain-containing protein</fullName>
    </recommendedName>
</protein>
<dbReference type="Pfam" id="PF13470">
    <property type="entry name" value="PIN_3"/>
    <property type="match status" value="1"/>
</dbReference>
<accession>A0A0G0VHZ7</accession>
<feature type="domain" description="PIN" evidence="1">
    <location>
        <begin position="2"/>
        <end position="113"/>
    </location>
</feature>
<dbReference type="SMART" id="SM00670">
    <property type="entry name" value="PINc"/>
    <property type="match status" value="1"/>
</dbReference>
<dbReference type="InterPro" id="IPR029060">
    <property type="entry name" value="PIN-like_dom_sf"/>
</dbReference>
<comment type="caution">
    <text evidence="2">The sequence shown here is derived from an EMBL/GenBank/DDBJ whole genome shotgun (WGS) entry which is preliminary data.</text>
</comment>
<sequence length="135" mass="15232">MIRVVLDTNVYLSGIIFGGKPKTILTLTRRSQLKNYTSPKILLELSQKLQQKFLWSTQDIQNALKAISMSSTLVKPTISLSVVHEDPTDNKILECAETAKADFVITGDKHLLNLKKWKSTEIVTPSEFIVRFLSL</sequence>
<gene>
    <name evidence="2" type="ORF">UU14_C0023G0020</name>
</gene>
<evidence type="ECO:0000313" key="2">
    <source>
        <dbReference type="EMBL" id="KKR71620.1"/>
    </source>
</evidence>
<reference evidence="2 3" key="1">
    <citation type="journal article" date="2015" name="Nature">
        <title>rRNA introns, odd ribosomes, and small enigmatic genomes across a large radiation of phyla.</title>
        <authorList>
            <person name="Brown C.T."/>
            <person name="Hug L.A."/>
            <person name="Thomas B.C."/>
            <person name="Sharon I."/>
            <person name="Castelle C.J."/>
            <person name="Singh A."/>
            <person name="Wilkins M.J."/>
            <person name="Williams K.H."/>
            <person name="Banfield J.F."/>
        </authorList>
    </citation>
    <scope>NUCLEOTIDE SEQUENCE [LARGE SCALE GENOMIC DNA]</scope>
</reference>
<organism evidence="2 3">
    <name type="scientific">Candidatus Roizmanbacteria bacterium GW2011_GWB1_40_7</name>
    <dbReference type="NCBI Taxonomy" id="1618482"/>
    <lineage>
        <taxon>Bacteria</taxon>
        <taxon>Candidatus Roizmaniibacteriota</taxon>
    </lineage>
</organism>
<dbReference type="AlphaFoldDB" id="A0A0G0VHZ7"/>
<dbReference type="SUPFAM" id="SSF88723">
    <property type="entry name" value="PIN domain-like"/>
    <property type="match status" value="1"/>
</dbReference>
<dbReference type="InterPro" id="IPR002716">
    <property type="entry name" value="PIN_dom"/>
</dbReference>
<proteinExistence type="predicted"/>